<keyword evidence="4" id="KW-1185">Reference proteome</keyword>
<evidence type="ECO:0000313" key="4">
    <source>
        <dbReference type="Proteomes" id="UP001141806"/>
    </source>
</evidence>
<sequence length="607" mass="65405">MEPKRRGVRLVLFPCPFQGHINPMLQLASILHSKGFSITLVHPHFNSPNSSNYPDFVFIPIPDGISDTPASMSADVVATLALLNVNCPVPLRDCLARLLSDTTNSGAEAEAEAEAIPCIISDSLMHFTQGVADSLKLPRLVLRTSSVECSLVFNAFPVLRQKGYLPISDSELETPITELPPLKVKDIPVLSTHDPEILYQFVSNMLDQIRASSGIIWNSFYHLEQSGLTKFGQQFPIPMFTIGRHRPDAAASPFFTRKASPLPSSTLSSTLPTHPITLTSSSSPYPTASRIPQLALISADVVATLALLNVNCAVPFRDCLIRLLSDTSNSSAEAEAISSGLCVSTTISDSELETLVTELPPLKVKDPPVLNMNDPDTLYQLVEGPRGGLGSELLAHQTSPDPQKVAPMGNNPSTSDAFSSHPVQEKKKTALGQALGRPGLRADKRVFAQSSGSPAGRRLSDPPLPLSNHFSSLLIVFDELGLVFAGGSNYRPSPFRHVPPPPVALTDTINQAVDPAADALQADPKTSLASLSPSPCKPLAIHSVSIPSLPTANPTANSHCHHPIDETINLSNEIPLSPWPSLPFSHLGQEIKNLYFRNRPCLIFLRP</sequence>
<evidence type="ECO:0000256" key="2">
    <source>
        <dbReference type="SAM" id="MobiDB-lite"/>
    </source>
</evidence>
<evidence type="ECO:0000313" key="3">
    <source>
        <dbReference type="EMBL" id="KAJ4970475.1"/>
    </source>
</evidence>
<comment type="similarity">
    <text evidence="1">Belongs to the UDP-glycosyltransferase family.</text>
</comment>
<dbReference type="SUPFAM" id="SSF53756">
    <property type="entry name" value="UDP-Glycosyltransferase/glycogen phosphorylase"/>
    <property type="match status" value="1"/>
</dbReference>
<dbReference type="GO" id="GO:0080043">
    <property type="term" value="F:quercetin 3-O-glucosyltransferase activity"/>
    <property type="evidence" value="ECO:0007669"/>
    <property type="project" value="TreeGrafter"/>
</dbReference>
<gene>
    <name evidence="3" type="ORF">NE237_003574</name>
</gene>
<proteinExistence type="inferred from homology"/>
<dbReference type="FunFam" id="3.40.50.2000:FF:000120">
    <property type="entry name" value="UDP-glycosyltransferase 76C1"/>
    <property type="match status" value="1"/>
</dbReference>
<accession>A0A9Q0KHC5</accession>
<organism evidence="3 4">
    <name type="scientific">Protea cynaroides</name>
    <dbReference type="NCBI Taxonomy" id="273540"/>
    <lineage>
        <taxon>Eukaryota</taxon>
        <taxon>Viridiplantae</taxon>
        <taxon>Streptophyta</taxon>
        <taxon>Embryophyta</taxon>
        <taxon>Tracheophyta</taxon>
        <taxon>Spermatophyta</taxon>
        <taxon>Magnoliopsida</taxon>
        <taxon>Proteales</taxon>
        <taxon>Proteaceae</taxon>
        <taxon>Protea</taxon>
    </lineage>
</organism>
<reference evidence="3" key="1">
    <citation type="journal article" date="2023" name="Plant J.">
        <title>The genome of the king protea, Protea cynaroides.</title>
        <authorList>
            <person name="Chang J."/>
            <person name="Duong T.A."/>
            <person name="Schoeman C."/>
            <person name="Ma X."/>
            <person name="Roodt D."/>
            <person name="Barker N."/>
            <person name="Li Z."/>
            <person name="Van de Peer Y."/>
            <person name="Mizrachi E."/>
        </authorList>
    </citation>
    <scope>NUCLEOTIDE SEQUENCE</scope>
    <source>
        <tissue evidence="3">Young leaves</tissue>
    </source>
</reference>
<dbReference type="OrthoDB" id="5835829at2759"/>
<dbReference type="Proteomes" id="UP001141806">
    <property type="component" value="Unassembled WGS sequence"/>
</dbReference>
<name>A0A9Q0KHC5_9MAGN</name>
<evidence type="ECO:0000256" key="1">
    <source>
        <dbReference type="ARBA" id="ARBA00009995"/>
    </source>
</evidence>
<comment type="caution">
    <text evidence="3">The sequence shown here is derived from an EMBL/GenBank/DDBJ whole genome shotgun (WGS) entry which is preliminary data.</text>
</comment>
<feature type="region of interest" description="Disordered" evidence="2">
    <location>
        <begin position="389"/>
        <end position="443"/>
    </location>
</feature>
<dbReference type="EMBL" id="JAMYWD010000005">
    <property type="protein sequence ID" value="KAJ4970475.1"/>
    <property type="molecule type" value="Genomic_DNA"/>
</dbReference>
<dbReference type="Gene3D" id="3.40.50.2000">
    <property type="entry name" value="Glycogen Phosphorylase B"/>
    <property type="match status" value="1"/>
</dbReference>
<protein>
    <submittedName>
        <fullName evidence="3">Uncharacterized protein</fullName>
    </submittedName>
</protein>
<dbReference type="AlphaFoldDB" id="A0A9Q0KHC5"/>
<feature type="compositionally biased region" description="Polar residues" evidence="2">
    <location>
        <begin position="410"/>
        <end position="422"/>
    </location>
</feature>
<dbReference type="PANTHER" id="PTHR11926">
    <property type="entry name" value="GLUCOSYL/GLUCURONOSYL TRANSFERASES"/>
    <property type="match status" value="1"/>
</dbReference>
<dbReference type="GO" id="GO:0080044">
    <property type="term" value="F:quercetin 7-O-glucosyltransferase activity"/>
    <property type="evidence" value="ECO:0007669"/>
    <property type="project" value="TreeGrafter"/>
</dbReference>
<dbReference type="PANTHER" id="PTHR11926:SF1464">
    <property type="entry name" value="UDP-GLYCOSYLTRANSFERASE 76B1-LIKE"/>
    <property type="match status" value="1"/>
</dbReference>